<evidence type="ECO:0000313" key="1">
    <source>
        <dbReference type="EMBL" id="CAB4012659.1"/>
    </source>
</evidence>
<name>A0A7D9IN89_PARCT</name>
<reference evidence="1" key="1">
    <citation type="submission" date="2020-04" db="EMBL/GenBank/DDBJ databases">
        <authorList>
            <person name="Alioto T."/>
            <person name="Alioto T."/>
            <person name="Gomez Garrido J."/>
        </authorList>
    </citation>
    <scope>NUCLEOTIDE SEQUENCE</scope>
    <source>
        <strain evidence="1">A484AB</strain>
    </source>
</reference>
<dbReference type="EMBL" id="CACRXK020007590">
    <property type="protein sequence ID" value="CAB4012659.1"/>
    <property type="molecule type" value="Genomic_DNA"/>
</dbReference>
<protein>
    <submittedName>
        <fullName evidence="1">Uncharacterized protein</fullName>
    </submittedName>
</protein>
<sequence length="511" mass="59289">MAGFSRFQFKSYRWLILIVVLVILPIVSLLHLGALLLYRRQNVYFVGNHYIHDASSTITETSTETTSHQRPSNIECKGGELLTGRVGKFSNFIAELNSSQHRQFDSGVLNFSYAYDHIDMQQVFTEEFSSYDSLPANKTATYPGGYIYVMGVGQELSQCTRHLFELCLYATTSRRKVVTPQMSNGGMNIGGMPFGEFYDVPNLNKQLLRFGYSELATEDEFRNNCENQRKKVVVVFYEKPVRKSFPLFFHAAFRDKFDMYEKVTKAGWLNCTQYITEIPKTFEKDRNNADYYCVDKNMFENIELFKKILGDSKCVFINSWIDSSYVHWNRILPAGAPGAFKILYWFLDPSPEVIDEANAFRDMRIQRPYVAIHIRGAKFKNKSFLQPCFDIALEFVNALRRTRKVKTLFLSTDMSQFGGYTNKDKVSHQLFAEKSGAVIYDPNVAKQILKRIDRWKVSLTEVRLLSQSDHLITIGKGSFGNFIRNRYLWEHRNKQNWTLSKLCFNTASRFF</sequence>
<evidence type="ECO:0000313" key="2">
    <source>
        <dbReference type="Proteomes" id="UP001152795"/>
    </source>
</evidence>
<dbReference type="Proteomes" id="UP001152795">
    <property type="component" value="Unassembled WGS sequence"/>
</dbReference>
<accession>A0A7D9IN89</accession>
<keyword evidence="2" id="KW-1185">Reference proteome</keyword>
<gene>
    <name evidence="1" type="ORF">PACLA_8A014235</name>
</gene>
<organism evidence="1 2">
    <name type="scientific">Paramuricea clavata</name>
    <name type="common">Red gorgonian</name>
    <name type="synonym">Violescent sea-whip</name>
    <dbReference type="NCBI Taxonomy" id="317549"/>
    <lineage>
        <taxon>Eukaryota</taxon>
        <taxon>Metazoa</taxon>
        <taxon>Cnidaria</taxon>
        <taxon>Anthozoa</taxon>
        <taxon>Octocorallia</taxon>
        <taxon>Malacalcyonacea</taxon>
        <taxon>Plexauridae</taxon>
        <taxon>Paramuricea</taxon>
    </lineage>
</organism>
<dbReference type="Gene3D" id="3.40.50.11350">
    <property type="match status" value="1"/>
</dbReference>
<dbReference type="AlphaFoldDB" id="A0A7D9IN89"/>
<proteinExistence type="predicted"/>
<comment type="caution">
    <text evidence="1">The sequence shown here is derived from an EMBL/GenBank/DDBJ whole genome shotgun (WGS) entry which is preliminary data.</text>
</comment>